<dbReference type="RefSeq" id="WP_181738862.1">
    <property type="nucleotide sequence ID" value="NZ_JACEMT010000043.1"/>
</dbReference>
<evidence type="ECO:0000256" key="4">
    <source>
        <dbReference type="ARBA" id="ARBA00023136"/>
    </source>
</evidence>
<organism evidence="7 8">
    <name type="scientific">Marinobacterium marinum</name>
    <dbReference type="NCBI Taxonomy" id="2756129"/>
    <lineage>
        <taxon>Bacteria</taxon>
        <taxon>Pseudomonadati</taxon>
        <taxon>Pseudomonadota</taxon>
        <taxon>Gammaproteobacteria</taxon>
        <taxon>Oceanospirillales</taxon>
        <taxon>Oceanospirillaceae</taxon>
        <taxon>Marinobacterium</taxon>
    </lineage>
</organism>
<evidence type="ECO:0000313" key="7">
    <source>
        <dbReference type="EMBL" id="MBA4502238.1"/>
    </source>
</evidence>
<proteinExistence type="predicted"/>
<name>A0A7W1WY07_9GAMM</name>
<keyword evidence="8" id="KW-1185">Reference proteome</keyword>
<feature type="transmembrane region" description="Helical" evidence="5">
    <location>
        <begin position="239"/>
        <end position="259"/>
    </location>
</feature>
<evidence type="ECO:0000259" key="6">
    <source>
        <dbReference type="Pfam" id="PF00892"/>
    </source>
</evidence>
<keyword evidence="4 5" id="KW-0472">Membrane</keyword>
<dbReference type="PANTHER" id="PTHR22911:SF6">
    <property type="entry name" value="SOLUTE CARRIER FAMILY 35 MEMBER G1"/>
    <property type="match status" value="1"/>
</dbReference>
<feature type="transmembrane region" description="Helical" evidence="5">
    <location>
        <begin position="181"/>
        <end position="201"/>
    </location>
</feature>
<dbReference type="GO" id="GO:0016020">
    <property type="term" value="C:membrane"/>
    <property type="evidence" value="ECO:0007669"/>
    <property type="project" value="UniProtKB-SubCell"/>
</dbReference>
<reference evidence="7 8" key="1">
    <citation type="submission" date="2020-07" db="EMBL/GenBank/DDBJ databases">
        <title>Bacterium isolated from marien macroalgae.</title>
        <authorList>
            <person name="Zhu K."/>
            <person name="Lu D."/>
            <person name="Du Z."/>
        </authorList>
    </citation>
    <scope>NUCLEOTIDE SEQUENCE [LARGE SCALE GENOMIC DNA]</scope>
    <source>
        <strain evidence="7 8">3-1745</strain>
    </source>
</reference>
<feature type="domain" description="EamA" evidence="6">
    <location>
        <begin position="11"/>
        <end position="143"/>
    </location>
</feature>
<feature type="transmembrane region" description="Helical" evidence="5">
    <location>
        <begin position="6"/>
        <end position="27"/>
    </location>
</feature>
<accession>A0A7W1WY07</accession>
<comment type="subcellular location">
    <subcellularLocation>
        <location evidence="1">Membrane</location>
        <topology evidence="1">Multi-pass membrane protein</topology>
    </subcellularLocation>
</comment>
<evidence type="ECO:0000313" key="8">
    <source>
        <dbReference type="Proteomes" id="UP000538931"/>
    </source>
</evidence>
<gene>
    <name evidence="7" type="ORF">H1S06_07655</name>
</gene>
<feature type="transmembrane region" description="Helical" evidence="5">
    <location>
        <begin position="213"/>
        <end position="232"/>
    </location>
</feature>
<feature type="transmembrane region" description="Helical" evidence="5">
    <location>
        <begin position="265"/>
        <end position="282"/>
    </location>
</feature>
<feature type="transmembrane region" description="Helical" evidence="5">
    <location>
        <begin position="149"/>
        <end position="169"/>
    </location>
</feature>
<evidence type="ECO:0000256" key="1">
    <source>
        <dbReference type="ARBA" id="ARBA00004141"/>
    </source>
</evidence>
<dbReference type="AlphaFoldDB" id="A0A7W1WY07"/>
<keyword evidence="2 5" id="KW-0812">Transmembrane</keyword>
<dbReference type="SUPFAM" id="SSF103481">
    <property type="entry name" value="Multidrug resistance efflux transporter EmrE"/>
    <property type="match status" value="2"/>
</dbReference>
<dbReference type="Pfam" id="PF00892">
    <property type="entry name" value="EamA"/>
    <property type="match status" value="2"/>
</dbReference>
<feature type="transmembrane region" description="Helical" evidence="5">
    <location>
        <begin position="39"/>
        <end position="58"/>
    </location>
</feature>
<evidence type="ECO:0000256" key="2">
    <source>
        <dbReference type="ARBA" id="ARBA00022692"/>
    </source>
</evidence>
<feature type="domain" description="EamA" evidence="6">
    <location>
        <begin position="154"/>
        <end position="280"/>
    </location>
</feature>
<protein>
    <submittedName>
        <fullName evidence="7">DMT family transporter</fullName>
    </submittedName>
</protein>
<feature type="transmembrane region" description="Helical" evidence="5">
    <location>
        <begin position="126"/>
        <end position="143"/>
    </location>
</feature>
<feature type="transmembrane region" description="Helical" evidence="5">
    <location>
        <begin position="89"/>
        <end position="114"/>
    </location>
</feature>
<dbReference type="InterPro" id="IPR037185">
    <property type="entry name" value="EmrE-like"/>
</dbReference>
<dbReference type="PANTHER" id="PTHR22911">
    <property type="entry name" value="ACYL-MALONYL CONDENSING ENZYME-RELATED"/>
    <property type="match status" value="1"/>
</dbReference>
<evidence type="ECO:0000256" key="5">
    <source>
        <dbReference type="SAM" id="Phobius"/>
    </source>
</evidence>
<keyword evidence="3 5" id="KW-1133">Transmembrane helix</keyword>
<sequence length="303" mass="33016">MLNDRHPVLVAALWMTGALFSFMAMAVSGRELSQDLTTFQILFFRSLIGVLLIAALLARSHHGFAQLRTRRTGGHVLRNIAHFGGQYGWFYGLAFIPLAEVIAIEFTTPIWTALLACTLLGERLTLPRLSALVLGIAGLLLILRPGMGSLHPASLAVLVGAVGYALSYIQTKSLAATETPLCILFYMTMIQLPFGLIPSMVEWQTPPLHTLPWIILVSVTAMSAHYCMARAFKLADATVVVPMDFMRLPLIAVVGFLFYDEIIDLPVALGAGLMLAGNLINIRAEQRKAPSRATATQTTESPQ</sequence>
<comment type="caution">
    <text evidence="7">The sequence shown here is derived from an EMBL/GenBank/DDBJ whole genome shotgun (WGS) entry which is preliminary data.</text>
</comment>
<dbReference type="InterPro" id="IPR000620">
    <property type="entry name" value="EamA_dom"/>
</dbReference>
<dbReference type="Proteomes" id="UP000538931">
    <property type="component" value="Unassembled WGS sequence"/>
</dbReference>
<evidence type="ECO:0000256" key="3">
    <source>
        <dbReference type="ARBA" id="ARBA00022989"/>
    </source>
</evidence>
<dbReference type="EMBL" id="JACEMT010000043">
    <property type="protein sequence ID" value="MBA4502238.1"/>
    <property type="molecule type" value="Genomic_DNA"/>
</dbReference>